<reference evidence="1 2" key="1">
    <citation type="submission" date="2019-02" db="EMBL/GenBank/DDBJ databases">
        <title>Genomic Encyclopedia of Archaeal and Bacterial Type Strains, Phase II (KMG-II): from individual species to whole genera.</title>
        <authorList>
            <person name="Goeker M."/>
        </authorList>
    </citation>
    <scope>NUCLEOTIDE SEQUENCE [LARGE SCALE GENOMIC DNA]</scope>
    <source>
        <strain evidence="1 2">DSM 18101</strain>
    </source>
</reference>
<protein>
    <submittedName>
        <fullName evidence="1">Uncharacterized protein</fullName>
    </submittedName>
</protein>
<gene>
    <name evidence="1" type="ORF">BDD14_6515</name>
</gene>
<keyword evidence="2" id="KW-1185">Reference proteome</keyword>
<dbReference type="AlphaFoldDB" id="A0A4Q7XXB7"/>
<dbReference type="InterPro" id="IPR054257">
    <property type="entry name" value="DUF6988"/>
</dbReference>
<dbReference type="Pfam" id="PF22491">
    <property type="entry name" value="DUF6988"/>
    <property type="match status" value="1"/>
</dbReference>
<proteinExistence type="predicted"/>
<evidence type="ECO:0000313" key="1">
    <source>
        <dbReference type="EMBL" id="RZU28930.1"/>
    </source>
</evidence>
<sequence>MVVYAPPQYQQRTIAVLALASKSFDEIVHTLPNEWAEDHRTAAFCALQSIGVEHLRAIIMLCESGLAIGSAMALFRPMADAIARAEWLYLCADVLILEQFWNKDFRFSGKYKFEYLAAEVDRKLGGTDRLSLYGEHYSNFSDWTHGGYHATSLRFSKAGDIEPSYSDGHIRRLLGHAVAFVQMHVWHMAEVFGYRVEFSETAPWMDDEIPDQSR</sequence>
<name>A0A4Q7XXB7_9BACT</name>
<dbReference type="Proteomes" id="UP000292958">
    <property type="component" value="Unassembled WGS sequence"/>
</dbReference>
<evidence type="ECO:0000313" key="2">
    <source>
        <dbReference type="Proteomes" id="UP000292958"/>
    </source>
</evidence>
<comment type="caution">
    <text evidence="1">The sequence shown here is derived from an EMBL/GenBank/DDBJ whole genome shotgun (WGS) entry which is preliminary data.</text>
</comment>
<dbReference type="EMBL" id="SHKW01000008">
    <property type="protein sequence ID" value="RZU28930.1"/>
    <property type="molecule type" value="Genomic_DNA"/>
</dbReference>
<accession>A0A4Q7XXB7</accession>
<organism evidence="1 2">
    <name type="scientific">Edaphobacter modestus</name>
    <dbReference type="NCBI Taxonomy" id="388466"/>
    <lineage>
        <taxon>Bacteria</taxon>
        <taxon>Pseudomonadati</taxon>
        <taxon>Acidobacteriota</taxon>
        <taxon>Terriglobia</taxon>
        <taxon>Terriglobales</taxon>
        <taxon>Acidobacteriaceae</taxon>
        <taxon>Edaphobacter</taxon>
    </lineage>
</organism>